<dbReference type="AlphaFoldDB" id="A0A0F9AUH9"/>
<comment type="caution">
    <text evidence="2">The sequence shown here is derived from an EMBL/GenBank/DDBJ whole genome shotgun (WGS) entry which is preliminary data.</text>
</comment>
<reference evidence="2" key="1">
    <citation type="journal article" date="2015" name="Nature">
        <title>Complex archaea that bridge the gap between prokaryotes and eukaryotes.</title>
        <authorList>
            <person name="Spang A."/>
            <person name="Saw J.H."/>
            <person name="Jorgensen S.L."/>
            <person name="Zaremba-Niedzwiedzka K."/>
            <person name="Martijn J."/>
            <person name="Lind A.E."/>
            <person name="van Eijk R."/>
            <person name="Schleper C."/>
            <person name="Guy L."/>
            <person name="Ettema T.J."/>
        </authorList>
    </citation>
    <scope>NUCLEOTIDE SEQUENCE</scope>
</reference>
<keyword evidence="1" id="KW-0472">Membrane</keyword>
<proteinExistence type="predicted"/>
<feature type="non-terminal residue" evidence="2">
    <location>
        <position position="1"/>
    </location>
</feature>
<protein>
    <submittedName>
        <fullName evidence="2">Uncharacterized protein</fullName>
    </submittedName>
</protein>
<sequence>GIVKIVSQDGGIVAAIPQETVNLIFATIAAVSIVTTAAIAYCCVKMQNKPLSQNVLNQNILVLFAPPLDHQETIQLLDHQDTSQLVETTKNNTKKTKKKRFANFKKWIKKPLVDKLKDLSIIIGFISGGAKIYKKRIKPLVKRRAA</sequence>
<feature type="transmembrane region" description="Helical" evidence="1">
    <location>
        <begin position="23"/>
        <end position="44"/>
    </location>
</feature>
<accession>A0A0F9AUH9</accession>
<dbReference type="EMBL" id="LAZR01040947">
    <property type="protein sequence ID" value="KKL13219.1"/>
    <property type="molecule type" value="Genomic_DNA"/>
</dbReference>
<organism evidence="2">
    <name type="scientific">marine sediment metagenome</name>
    <dbReference type="NCBI Taxonomy" id="412755"/>
    <lineage>
        <taxon>unclassified sequences</taxon>
        <taxon>metagenomes</taxon>
        <taxon>ecological metagenomes</taxon>
    </lineage>
</organism>
<keyword evidence="1" id="KW-0812">Transmembrane</keyword>
<evidence type="ECO:0000313" key="2">
    <source>
        <dbReference type="EMBL" id="KKL13219.1"/>
    </source>
</evidence>
<gene>
    <name evidence="2" type="ORF">LCGC14_2527960</name>
</gene>
<name>A0A0F9AUH9_9ZZZZ</name>
<keyword evidence="1" id="KW-1133">Transmembrane helix</keyword>
<evidence type="ECO:0000256" key="1">
    <source>
        <dbReference type="SAM" id="Phobius"/>
    </source>
</evidence>